<accession>A0A7I9VGE9</accession>
<reference evidence="2" key="1">
    <citation type="submission" date="2019-06" db="EMBL/GenBank/DDBJ databases">
        <title>Gordonia isolated from sludge of a wastewater treatment plant.</title>
        <authorList>
            <person name="Tamura T."/>
            <person name="Aoyama K."/>
            <person name="Kang Y."/>
            <person name="Saito S."/>
            <person name="Akiyama N."/>
            <person name="Yazawa K."/>
            <person name="Gonoi T."/>
            <person name="Mikami Y."/>
        </authorList>
    </citation>
    <scope>NUCLEOTIDE SEQUENCE [LARGE SCALE GENOMIC DNA]</scope>
    <source>
        <strain evidence="2">NBRC 107696</strain>
    </source>
</reference>
<comment type="caution">
    <text evidence="1">The sequence shown here is derived from an EMBL/GenBank/DDBJ whole genome shotgun (WGS) entry which is preliminary data.</text>
</comment>
<dbReference type="AlphaFoldDB" id="A0A7I9VGE9"/>
<proteinExistence type="predicted"/>
<sequence>MAARAERRPEPIGARRVTECGERLGGVDVRDTVHDSVDERSDHPYVAAIGQRLRRTPPHHWIIIRHNGFSRLRTIP</sequence>
<evidence type="ECO:0000313" key="2">
    <source>
        <dbReference type="Proteomes" id="UP000444960"/>
    </source>
</evidence>
<dbReference type="Proteomes" id="UP000444960">
    <property type="component" value="Unassembled WGS sequence"/>
</dbReference>
<organism evidence="1 2">
    <name type="scientific">Gordonia spumicola</name>
    <dbReference type="NCBI Taxonomy" id="589161"/>
    <lineage>
        <taxon>Bacteria</taxon>
        <taxon>Bacillati</taxon>
        <taxon>Actinomycetota</taxon>
        <taxon>Actinomycetes</taxon>
        <taxon>Mycobacteriales</taxon>
        <taxon>Gordoniaceae</taxon>
        <taxon>Gordonia</taxon>
    </lineage>
</organism>
<dbReference type="EMBL" id="BJOV01000008">
    <property type="protein sequence ID" value="GEE04173.1"/>
    <property type="molecule type" value="Genomic_DNA"/>
</dbReference>
<keyword evidence="2" id="KW-1185">Reference proteome</keyword>
<name>A0A7I9VGE9_9ACTN</name>
<gene>
    <name evidence="1" type="ORF">nbrc107696_46190</name>
</gene>
<evidence type="ECO:0000313" key="1">
    <source>
        <dbReference type="EMBL" id="GEE04173.1"/>
    </source>
</evidence>
<protein>
    <submittedName>
        <fullName evidence="1">Uncharacterized protein</fullName>
    </submittedName>
</protein>